<keyword evidence="1" id="KW-1133">Transmembrane helix</keyword>
<reference evidence="2 3" key="1">
    <citation type="journal article" date="2016" name="Nat. Commun.">
        <title>Thousands of microbial genomes shed light on interconnected biogeochemical processes in an aquifer system.</title>
        <authorList>
            <person name="Anantharaman K."/>
            <person name="Brown C.T."/>
            <person name="Hug L.A."/>
            <person name="Sharon I."/>
            <person name="Castelle C.J."/>
            <person name="Probst A.J."/>
            <person name="Thomas B.C."/>
            <person name="Singh A."/>
            <person name="Wilkins M.J."/>
            <person name="Karaoz U."/>
            <person name="Brodie E.L."/>
            <person name="Williams K.H."/>
            <person name="Hubbard S.S."/>
            <person name="Banfield J.F."/>
        </authorList>
    </citation>
    <scope>NUCLEOTIDE SEQUENCE [LARGE SCALE GENOMIC DNA]</scope>
</reference>
<dbReference type="Proteomes" id="UP000177596">
    <property type="component" value="Unassembled WGS sequence"/>
</dbReference>
<dbReference type="AlphaFoldDB" id="A0A1F8DI74"/>
<feature type="transmembrane region" description="Helical" evidence="1">
    <location>
        <begin position="129"/>
        <end position="150"/>
    </location>
</feature>
<sequence length="152" mass="16699">MKNIALTLLAAVILAAAVILVANYSAPDVYNGTDVNLRLHNDNALVIENVATVNFEAASSEFYAMHLGEDALIGKITKAPLGWKYSNYFTTPPTSIKAGNWIIDDGDYTAHMYSDEEMKITVGKTTSNIIDVTLAVLLVGFWLWLLMWLITS</sequence>
<keyword evidence="1" id="KW-0472">Membrane</keyword>
<accession>A0A1F8DI74</accession>
<organism evidence="2 3">
    <name type="scientific">Candidatus Woesebacteria bacterium RIFOXYD1_FULL_43_18</name>
    <dbReference type="NCBI Taxonomy" id="1802551"/>
    <lineage>
        <taxon>Bacteria</taxon>
        <taxon>Candidatus Woeseibacteriota</taxon>
    </lineage>
</organism>
<gene>
    <name evidence="2" type="ORF">A2573_01050</name>
</gene>
<name>A0A1F8DI74_9BACT</name>
<evidence type="ECO:0000313" key="2">
    <source>
        <dbReference type="EMBL" id="OGM88076.1"/>
    </source>
</evidence>
<keyword evidence="1" id="KW-0812">Transmembrane</keyword>
<dbReference type="EMBL" id="MGIL01000017">
    <property type="protein sequence ID" value="OGM88076.1"/>
    <property type="molecule type" value="Genomic_DNA"/>
</dbReference>
<comment type="caution">
    <text evidence="2">The sequence shown here is derived from an EMBL/GenBank/DDBJ whole genome shotgun (WGS) entry which is preliminary data.</text>
</comment>
<evidence type="ECO:0000256" key="1">
    <source>
        <dbReference type="SAM" id="Phobius"/>
    </source>
</evidence>
<proteinExistence type="predicted"/>
<protein>
    <submittedName>
        <fullName evidence="2">Uncharacterized protein</fullName>
    </submittedName>
</protein>
<evidence type="ECO:0000313" key="3">
    <source>
        <dbReference type="Proteomes" id="UP000177596"/>
    </source>
</evidence>